<dbReference type="Gene3D" id="1.20.1640.10">
    <property type="entry name" value="Multidrug efflux transporter AcrB transmembrane domain"/>
    <property type="match status" value="2"/>
</dbReference>
<dbReference type="InterPro" id="IPR050545">
    <property type="entry name" value="Mycobact_MmpL"/>
</dbReference>
<name>A0A4Y6PRG4_PERCE</name>
<evidence type="ECO:0000256" key="1">
    <source>
        <dbReference type="ARBA" id="ARBA00004651"/>
    </source>
</evidence>
<evidence type="ECO:0000256" key="6">
    <source>
        <dbReference type="SAM" id="Phobius"/>
    </source>
</evidence>
<evidence type="ECO:0000313" key="8">
    <source>
        <dbReference type="EMBL" id="QDG50906.1"/>
    </source>
</evidence>
<reference evidence="8 9" key="1">
    <citation type="submission" date="2019-06" db="EMBL/GenBank/DDBJ databases">
        <title>Persicimonas caeni gen. nov., sp. nov., a predatory bacterium isolated from solar saltern.</title>
        <authorList>
            <person name="Wang S."/>
        </authorList>
    </citation>
    <scope>NUCLEOTIDE SEQUENCE [LARGE SCALE GENOMIC DNA]</scope>
    <source>
        <strain evidence="8 9">YN101</strain>
    </source>
</reference>
<protein>
    <recommendedName>
        <fullName evidence="7">Membrane transport protein MMPL domain-containing protein</fullName>
    </recommendedName>
</protein>
<feature type="transmembrane region" description="Helical" evidence="6">
    <location>
        <begin position="661"/>
        <end position="680"/>
    </location>
</feature>
<feature type="transmembrane region" description="Helical" evidence="6">
    <location>
        <begin position="303"/>
        <end position="323"/>
    </location>
</feature>
<evidence type="ECO:0000313" key="9">
    <source>
        <dbReference type="Proteomes" id="UP000315995"/>
    </source>
</evidence>
<dbReference type="Pfam" id="PF03176">
    <property type="entry name" value="MMPL"/>
    <property type="match status" value="1"/>
</dbReference>
<feature type="domain" description="Membrane transport protein MMPL" evidence="7">
    <location>
        <begin position="51"/>
        <end position="411"/>
    </location>
</feature>
<dbReference type="PANTHER" id="PTHR33406">
    <property type="entry name" value="MEMBRANE PROTEIN MJ1562-RELATED"/>
    <property type="match status" value="1"/>
</dbReference>
<keyword evidence="4 6" id="KW-1133">Transmembrane helix</keyword>
<dbReference type="PANTHER" id="PTHR33406:SF13">
    <property type="entry name" value="MEMBRANE PROTEIN YDFJ"/>
    <property type="match status" value="1"/>
</dbReference>
<feature type="transmembrane region" description="Helical" evidence="6">
    <location>
        <begin position="20"/>
        <end position="44"/>
    </location>
</feature>
<dbReference type="Proteomes" id="UP000315995">
    <property type="component" value="Chromosome"/>
</dbReference>
<evidence type="ECO:0000256" key="4">
    <source>
        <dbReference type="ARBA" id="ARBA00022989"/>
    </source>
</evidence>
<dbReference type="SUPFAM" id="SSF82866">
    <property type="entry name" value="Multidrug efflux transporter AcrB transmembrane domain"/>
    <property type="match status" value="2"/>
</dbReference>
<feature type="transmembrane region" description="Helical" evidence="6">
    <location>
        <begin position="687"/>
        <end position="707"/>
    </location>
</feature>
<feature type="transmembrane region" description="Helical" evidence="6">
    <location>
        <begin position="376"/>
        <end position="396"/>
    </location>
</feature>
<evidence type="ECO:0000256" key="2">
    <source>
        <dbReference type="ARBA" id="ARBA00022475"/>
    </source>
</evidence>
<dbReference type="AlphaFoldDB" id="A0A4Y6PRG4"/>
<feature type="transmembrane region" description="Helical" evidence="6">
    <location>
        <begin position="713"/>
        <end position="737"/>
    </location>
</feature>
<keyword evidence="3 6" id="KW-0812">Transmembrane</keyword>
<comment type="subcellular location">
    <subcellularLocation>
        <location evidence="1">Cell membrane</location>
        <topology evidence="1">Multi-pass membrane protein</topology>
    </subcellularLocation>
</comment>
<dbReference type="OrthoDB" id="49344at2"/>
<organism evidence="8 9">
    <name type="scientific">Persicimonas caeni</name>
    <dbReference type="NCBI Taxonomy" id="2292766"/>
    <lineage>
        <taxon>Bacteria</taxon>
        <taxon>Deltaproteobacteria</taxon>
        <taxon>Bradymonadales</taxon>
        <taxon>Bradymonadaceae</taxon>
        <taxon>Persicimonas</taxon>
    </lineage>
</organism>
<feature type="transmembrane region" description="Helical" evidence="6">
    <location>
        <begin position="781"/>
        <end position="802"/>
    </location>
</feature>
<keyword evidence="2" id="KW-1003">Cell membrane</keyword>
<gene>
    <name evidence="8" type="ORF">FIV42_09220</name>
</gene>
<feature type="transmembrane region" description="Helical" evidence="6">
    <location>
        <begin position="749"/>
        <end position="769"/>
    </location>
</feature>
<sequence>MDRGLFMGAVRAYIDFCQRFAWPIVALVVAVSLGALALASQLAIEADMARLLPKSAPSVAGLERLEEAYGGQIGRLTVVLESQPTGERRNPKLERTAHTLADRLEDLGGVDRVEATKPIGFFENRRLLYADLDDLQTIQHRLDRRIRWEKKRANPLFVDVEDGEPPEVDFSDLTEKVEEFDGSAHYLSADGSMLALFVYPSFAASDLGRAEKLVEQVDGIVQRELKGQVDVGYGLTGRYKKRVDLQEMLQRDLAVSMSLALGLILIFLFAFLRSAHGTAAVIAPLIVGTILTFAWAELAFGSLNILTAFLGAVLMGLGVDYGIHLYSRFHELSEECHCCDALAETLATTGRANLFAGLTTMVALGSLVVSEFRAFFEFGVIALGGLVLILVSYAVLFPCTVLLASRYDFDLPPPASRALTERVLAKLEVGGDAAVNRRAQAAGRAATAALVAVVVAASVGLPQLDFVRDFSVLQSTSAPSWKLDEKVNEMLGQSQTPAVVLADSERQAETIVGELRQRASRLPEGYTIDKVVSLSTFVPERQRAKLEVIRQIARTLADLPSSARPDEFARYLEEVRRVSSLGELSIADLPEQVRRPFSRKDAPDKAVVLVFPAINLSDMDAVDDYARVIRSLPGVDSGRGYDAISDALLLSDIIRMAERDAVWMLAITLIGLLLLSLVAFRSRRLVGLQLLVVALAVLVALGLNGLLGVDFNFMNVVILPIWIGLGVDASFHIMLHVDNGHKLGPHSNVALAISAAYLTSMIGFGTLLLARHTGLLSLGQVAVIGLGSILTINLLVQVMLVARQRENIHS</sequence>
<evidence type="ECO:0000256" key="3">
    <source>
        <dbReference type="ARBA" id="ARBA00022692"/>
    </source>
</evidence>
<dbReference type="EMBL" id="CP041186">
    <property type="protein sequence ID" value="QDG50906.1"/>
    <property type="molecule type" value="Genomic_DNA"/>
</dbReference>
<feature type="transmembrane region" description="Helical" evidence="6">
    <location>
        <begin position="253"/>
        <end position="272"/>
    </location>
</feature>
<keyword evidence="5 6" id="KW-0472">Membrane</keyword>
<evidence type="ECO:0000259" key="7">
    <source>
        <dbReference type="Pfam" id="PF03176"/>
    </source>
</evidence>
<feature type="transmembrane region" description="Helical" evidence="6">
    <location>
        <begin position="352"/>
        <end position="369"/>
    </location>
</feature>
<keyword evidence="9" id="KW-1185">Reference proteome</keyword>
<dbReference type="InterPro" id="IPR004869">
    <property type="entry name" value="MMPL_dom"/>
</dbReference>
<dbReference type="GO" id="GO:0005886">
    <property type="term" value="C:plasma membrane"/>
    <property type="evidence" value="ECO:0007669"/>
    <property type="project" value="UniProtKB-SubCell"/>
</dbReference>
<evidence type="ECO:0000256" key="5">
    <source>
        <dbReference type="ARBA" id="ARBA00023136"/>
    </source>
</evidence>
<feature type="transmembrane region" description="Helical" evidence="6">
    <location>
        <begin position="278"/>
        <end position="296"/>
    </location>
</feature>
<proteinExistence type="predicted"/>
<accession>A0A4Y6PRG4</accession>
<accession>A0A5B8Y4E7</accession>